<comment type="caution">
    <text evidence="1">The sequence shown here is derived from an EMBL/GenBank/DDBJ whole genome shotgun (WGS) entry which is preliminary data.</text>
</comment>
<evidence type="ECO:0000313" key="2">
    <source>
        <dbReference type="Proteomes" id="UP000276133"/>
    </source>
</evidence>
<evidence type="ECO:0000313" key="1">
    <source>
        <dbReference type="EMBL" id="RNA10742.1"/>
    </source>
</evidence>
<gene>
    <name evidence="1" type="ORF">BpHYR1_002703</name>
</gene>
<accession>A0A3M7QHL2</accession>
<dbReference type="AlphaFoldDB" id="A0A3M7QHL2"/>
<keyword evidence="2" id="KW-1185">Reference proteome</keyword>
<sequence>MRQIRRGFINLRFQVSAENTAMIKSSSQKTFDAIFGFEILEPFFILITKTRSTLMHTRSILDECVKKITMKECILHVRILKPKNTSKNMEPHPVIKTHKSRTDRSNKYLNVVCLIREAFEKIIMDIRLPIRPRPSSVGIFYSKETKLNIPCEYIITIVPLSNF</sequence>
<name>A0A3M7QHL2_BRAPC</name>
<dbReference type="Proteomes" id="UP000276133">
    <property type="component" value="Unassembled WGS sequence"/>
</dbReference>
<dbReference type="EMBL" id="REGN01006122">
    <property type="protein sequence ID" value="RNA10742.1"/>
    <property type="molecule type" value="Genomic_DNA"/>
</dbReference>
<proteinExistence type="predicted"/>
<organism evidence="1 2">
    <name type="scientific">Brachionus plicatilis</name>
    <name type="common">Marine rotifer</name>
    <name type="synonym">Brachionus muelleri</name>
    <dbReference type="NCBI Taxonomy" id="10195"/>
    <lineage>
        <taxon>Eukaryota</taxon>
        <taxon>Metazoa</taxon>
        <taxon>Spiralia</taxon>
        <taxon>Gnathifera</taxon>
        <taxon>Rotifera</taxon>
        <taxon>Eurotatoria</taxon>
        <taxon>Monogononta</taxon>
        <taxon>Pseudotrocha</taxon>
        <taxon>Ploima</taxon>
        <taxon>Brachionidae</taxon>
        <taxon>Brachionus</taxon>
    </lineage>
</organism>
<reference evidence="1 2" key="1">
    <citation type="journal article" date="2018" name="Sci. Rep.">
        <title>Genomic signatures of local adaptation to the degree of environmental predictability in rotifers.</title>
        <authorList>
            <person name="Franch-Gras L."/>
            <person name="Hahn C."/>
            <person name="Garcia-Roger E.M."/>
            <person name="Carmona M.J."/>
            <person name="Serra M."/>
            <person name="Gomez A."/>
        </authorList>
    </citation>
    <scope>NUCLEOTIDE SEQUENCE [LARGE SCALE GENOMIC DNA]</scope>
    <source>
        <strain evidence="1">HYR1</strain>
    </source>
</reference>
<protein>
    <submittedName>
        <fullName evidence="1">Uncharacterized protein</fullName>
    </submittedName>
</protein>